<dbReference type="Pfam" id="PF13692">
    <property type="entry name" value="Glyco_trans_1_4"/>
    <property type="match status" value="1"/>
</dbReference>
<dbReference type="NCBIfam" id="NF038011">
    <property type="entry name" value="PelF"/>
    <property type="match status" value="1"/>
</dbReference>
<dbReference type="AlphaFoldDB" id="A0A0K6I1W8"/>
<dbReference type="InterPro" id="IPR022622">
    <property type="entry name" value="DUF3492"/>
</dbReference>
<reference evidence="4" key="1">
    <citation type="submission" date="2015-08" db="EMBL/GenBank/DDBJ databases">
        <authorList>
            <person name="Varghese N."/>
        </authorList>
    </citation>
    <scope>NUCLEOTIDE SEQUENCE [LARGE SCALE GENOMIC DNA]</scope>
    <source>
        <strain evidence="4">DSM 18181</strain>
    </source>
</reference>
<dbReference type="EMBL" id="CYHF01000005">
    <property type="protein sequence ID" value="CUA97110.1"/>
    <property type="molecule type" value="Genomic_DNA"/>
</dbReference>
<gene>
    <name evidence="3" type="ORF">Ga0061069_105124</name>
</gene>
<dbReference type="CDD" id="cd03813">
    <property type="entry name" value="GT4-like"/>
    <property type="match status" value="1"/>
</dbReference>
<dbReference type="RefSeq" id="WP_055450525.1">
    <property type="nucleotide sequence ID" value="NZ_CYHF01000005.1"/>
</dbReference>
<evidence type="ECO:0000313" key="3">
    <source>
        <dbReference type="EMBL" id="CUA97110.1"/>
    </source>
</evidence>
<dbReference type="Pfam" id="PF11997">
    <property type="entry name" value="DUF3492"/>
    <property type="match status" value="1"/>
</dbReference>
<dbReference type="Proteomes" id="UP000183649">
    <property type="component" value="Unassembled WGS sequence"/>
</dbReference>
<dbReference type="STRING" id="339866.GCA_001418255_01630"/>
<dbReference type="GO" id="GO:0016740">
    <property type="term" value="F:transferase activity"/>
    <property type="evidence" value="ECO:0007669"/>
    <property type="project" value="UniProtKB-KW"/>
</dbReference>
<dbReference type="InterPro" id="IPR047691">
    <property type="entry name" value="PelF-like"/>
</dbReference>
<evidence type="ECO:0000256" key="1">
    <source>
        <dbReference type="SAM" id="MobiDB-lite"/>
    </source>
</evidence>
<dbReference type="OrthoDB" id="9772485at2"/>
<feature type="compositionally biased region" description="Gly residues" evidence="1">
    <location>
        <begin position="549"/>
        <end position="559"/>
    </location>
</feature>
<name>A0A0K6I1W8_9BURK</name>
<dbReference type="Gene3D" id="3.40.50.2000">
    <property type="entry name" value="Glycogen Phosphorylase B"/>
    <property type="match status" value="2"/>
</dbReference>
<accession>A0A0K6I1W8</accession>
<dbReference type="PANTHER" id="PTHR12526:SF608">
    <property type="entry name" value="PELF"/>
    <property type="match status" value="1"/>
</dbReference>
<proteinExistence type="predicted"/>
<protein>
    <submittedName>
        <fullName evidence="3">Glycosyltransferase involved in cell wall bisynthesis</fullName>
    </submittedName>
</protein>
<feature type="domain" description="DUF3492" evidence="2">
    <location>
        <begin position="21"/>
        <end position="297"/>
    </location>
</feature>
<keyword evidence="4" id="KW-1185">Reference proteome</keyword>
<dbReference type="SUPFAM" id="SSF53756">
    <property type="entry name" value="UDP-Glycosyltransferase/glycogen phosphorylase"/>
    <property type="match status" value="1"/>
</dbReference>
<keyword evidence="3" id="KW-0808">Transferase</keyword>
<sequence>MSRPDFSDTQPQPHEADADIDVMLLLEGTYPYVSGGVSSWVHQIVSGFPHLRFHLVFLGSREEDYGKQRYQLPPNVAGLTHHYLFSDAVLPAAHEERGDAQTAQLVEQLHELIREGNDRDSRAEVLRASLEAMQDKLDLDYFLHSHQSWAYLTAQYQLRCTDPSFVDYFWTVRTMHTPIWTLATLARKLPRAKVYHTVSTGYAGYLGAVLARLHDKPLILSEHGIYTKERRIDLFSANWISDNTPVLERTAGDAGYFRQLWIRLFESLGRMCYDAADPVIALYETNRLRQIADGANPVTTCCIANGINVPPFAATRAQRPAQPPLVMCLIGRVVPIKDIKTFIRAVRVASNRLPGLEGWIAGPEDEHPEYARECRELAASLQLGDTLKFLGFQRLTELMPKVGLVVLSSISEALPLVILEGYAGGVPSVTTDVGSCRQLIYGLGAEDEALGASGDVVGIADAQALGEACAELLGDTERWQAASQAGIARVERYYTQPMMFDNYRAVYDDALQRSAARAAGFHDSVGAVATWLRGEPPLDEPAAAAEPPQGGGSPPGGQRGQSPNVGAN</sequence>
<evidence type="ECO:0000313" key="4">
    <source>
        <dbReference type="Proteomes" id="UP000183649"/>
    </source>
</evidence>
<dbReference type="PANTHER" id="PTHR12526">
    <property type="entry name" value="GLYCOSYLTRANSFERASE"/>
    <property type="match status" value="1"/>
</dbReference>
<feature type="region of interest" description="Disordered" evidence="1">
    <location>
        <begin position="532"/>
        <end position="568"/>
    </location>
</feature>
<evidence type="ECO:0000259" key="2">
    <source>
        <dbReference type="Pfam" id="PF11997"/>
    </source>
</evidence>
<organism evidence="3 4">
    <name type="scientific">Thiomonas bhubaneswarensis</name>
    <dbReference type="NCBI Taxonomy" id="339866"/>
    <lineage>
        <taxon>Bacteria</taxon>
        <taxon>Pseudomonadati</taxon>
        <taxon>Pseudomonadota</taxon>
        <taxon>Betaproteobacteria</taxon>
        <taxon>Burkholderiales</taxon>
        <taxon>Thiomonas</taxon>
    </lineage>
</organism>